<evidence type="ECO:0000256" key="2">
    <source>
        <dbReference type="SAM" id="MobiDB-lite"/>
    </source>
</evidence>
<accession>A0ABQ7J8G8</accession>
<sequence length="217" mass="24243">EQFHSFGDSEFLTLMRIVRTHLKRFSAGNDLPLKHLQEAADFHLKELDALKKEIVALRSLFNSSRDILSCYDELEMSITRFSLKSQEELLSEDTMRSMGETIPEDAFKLNPDHILAVCCRLEADLHHHEGEVERNKSQHRYLKNLKQEELSKKKKMCQISSQTHIEGKEGEEGVAVSTGSTICPPSSIEGKGGEEGVAVSTGSTICPPSPSVSSEEN</sequence>
<dbReference type="EMBL" id="JADAQX010000441">
    <property type="protein sequence ID" value="KAF8820229.1"/>
    <property type="molecule type" value="Genomic_DNA"/>
</dbReference>
<proteinExistence type="predicted"/>
<gene>
    <name evidence="3" type="ORF">IE077_003406</name>
</gene>
<comment type="caution">
    <text evidence="3">The sequence shown here is derived from an EMBL/GenBank/DDBJ whole genome shotgun (WGS) entry which is preliminary data.</text>
</comment>
<dbReference type="PANTHER" id="PTHR45865:SF1">
    <property type="entry name" value="E3 UBIQUITIN-PROTEIN LIGASE SHPRH"/>
    <property type="match status" value="1"/>
</dbReference>
<protein>
    <submittedName>
        <fullName evidence="3">Uncharacterized protein</fullName>
    </submittedName>
</protein>
<evidence type="ECO:0000313" key="4">
    <source>
        <dbReference type="Proteomes" id="UP000823046"/>
    </source>
</evidence>
<keyword evidence="4" id="KW-1185">Reference proteome</keyword>
<evidence type="ECO:0000256" key="1">
    <source>
        <dbReference type="SAM" id="Coils"/>
    </source>
</evidence>
<feature type="non-terminal residue" evidence="3">
    <location>
        <position position="1"/>
    </location>
</feature>
<feature type="region of interest" description="Disordered" evidence="2">
    <location>
        <begin position="162"/>
        <end position="217"/>
    </location>
</feature>
<dbReference type="Proteomes" id="UP000823046">
    <property type="component" value="Unassembled WGS sequence"/>
</dbReference>
<dbReference type="InterPro" id="IPR052583">
    <property type="entry name" value="ATP-helicase/E3_Ub-Ligase"/>
</dbReference>
<evidence type="ECO:0000313" key="3">
    <source>
        <dbReference type="EMBL" id="KAF8820229.1"/>
    </source>
</evidence>
<feature type="non-terminal residue" evidence="3">
    <location>
        <position position="217"/>
    </location>
</feature>
<reference evidence="3 4" key="1">
    <citation type="journal article" date="2020" name="bioRxiv">
        <title>Metabolic contributions of an alphaproteobacterial endosymbiont in the apicomplexan Cardiosporidium cionae.</title>
        <authorList>
            <person name="Hunter E.S."/>
            <person name="Paight C.J."/>
            <person name="Lane C.E."/>
        </authorList>
    </citation>
    <scope>NUCLEOTIDE SEQUENCE [LARGE SCALE GENOMIC DNA]</scope>
    <source>
        <strain evidence="3">ESH_2018</strain>
    </source>
</reference>
<dbReference type="PANTHER" id="PTHR45865">
    <property type="entry name" value="E3 UBIQUITIN-PROTEIN LIGASE SHPRH FAMILY MEMBER"/>
    <property type="match status" value="1"/>
</dbReference>
<name>A0ABQ7J8G8_9APIC</name>
<keyword evidence="1" id="KW-0175">Coiled coil</keyword>
<feature type="compositionally biased region" description="Polar residues" evidence="2">
    <location>
        <begin position="200"/>
        <end position="217"/>
    </location>
</feature>
<feature type="coiled-coil region" evidence="1">
    <location>
        <begin position="33"/>
        <end position="60"/>
    </location>
</feature>
<organism evidence="3 4">
    <name type="scientific">Cardiosporidium cionae</name>
    <dbReference type="NCBI Taxonomy" id="476202"/>
    <lineage>
        <taxon>Eukaryota</taxon>
        <taxon>Sar</taxon>
        <taxon>Alveolata</taxon>
        <taxon>Apicomplexa</taxon>
        <taxon>Aconoidasida</taxon>
        <taxon>Nephromycida</taxon>
        <taxon>Cardiosporidium</taxon>
    </lineage>
</organism>